<dbReference type="KEGG" id="nce:NCER_102495"/>
<evidence type="ECO:0000313" key="2">
    <source>
        <dbReference type="EMBL" id="EEQ81215.1"/>
    </source>
</evidence>
<evidence type="ECO:0000313" key="3">
    <source>
        <dbReference type="Proteomes" id="UP000009082"/>
    </source>
</evidence>
<organism evidence="2 3">
    <name type="scientific">Vairimorpha ceranae (strain BRL01)</name>
    <name type="common">Microsporidian parasite</name>
    <name type="synonym">Nosema ceranae</name>
    <dbReference type="NCBI Taxonomy" id="578460"/>
    <lineage>
        <taxon>Eukaryota</taxon>
        <taxon>Fungi</taxon>
        <taxon>Fungi incertae sedis</taxon>
        <taxon>Microsporidia</taxon>
        <taxon>Nosematidae</taxon>
        <taxon>Vairimorpha</taxon>
    </lineage>
</organism>
<dbReference type="VEuPathDB" id="MicrosporidiaDB:NCER_102495"/>
<dbReference type="Proteomes" id="UP000009082">
    <property type="component" value="Unassembled WGS sequence"/>
</dbReference>
<evidence type="ECO:0000256" key="1">
    <source>
        <dbReference type="SAM" id="SignalP"/>
    </source>
</evidence>
<proteinExistence type="predicted"/>
<protein>
    <submittedName>
        <fullName evidence="2">Uncharacterized protein</fullName>
    </submittedName>
</protein>
<dbReference type="HOGENOM" id="CLU_1845668_0_0_1"/>
<sequence>MKLKIICLLFAYLKSSKSIYEDLLSIVKQKIKTKDYYLIDLDKKYYVFNIWLTPMEIVFGGYMRGASGFDCDFLKFDSAKYNTADEIIQAICDFYLSENFNISKKSPIFYKIRFLSALKHGFKFKLENFFYNRVEPVFFC</sequence>
<keyword evidence="1" id="KW-0732">Signal</keyword>
<dbReference type="EMBL" id="ACOL01001932">
    <property type="protein sequence ID" value="EEQ81215.1"/>
    <property type="molecule type" value="Genomic_DNA"/>
</dbReference>
<gene>
    <name evidence="2" type="ORF">NCER_102495</name>
</gene>
<name>C4VC37_VAIC1</name>
<dbReference type="AlphaFoldDB" id="C4VC37"/>
<feature type="signal peptide" evidence="1">
    <location>
        <begin position="1"/>
        <end position="18"/>
    </location>
</feature>
<comment type="caution">
    <text evidence="2">The sequence shown here is derived from an EMBL/GenBank/DDBJ whole genome shotgun (WGS) entry which is preliminary data.</text>
</comment>
<accession>C4VC37</accession>
<feature type="chain" id="PRO_5002944799" evidence="1">
    <location>
        <begin position="19"/>
        <end position="140"/>
    </location>
</feature>
<reference evidence="2 3" key="1">
    <citation type="journal article" date="2009" name="PLoS Pathog.">
        <title>Genomic analyses of the microsporidian Nosema ceranae, an emergent pathogen of honey bees.</title>
        <authorList>
            <person name="Cornman R.S."/>
            <person name="Chen Y.P."/>
            <person name="Schatz M.C."/>
            <person name="Street C."/>
            <person name="Zhao Y."/>
            <person name="Desany B."/>
            <person name="Egholm M."/>
            <person name="Hutchison S."/>
            <person name="Pettis J.S."/>
            <person name="Lipkin W.I."/>
            <person name="Evans J.D."/>
        </authorList>
    </citation>
    <scope>NUCLEOTIDE SEQUENCE [LARGE SCALE GENOMIC DNA]</scope>
    <source>
        <strain evidence="2 3">BRL01</strain>
    </source>
</reference>
<dbReference type="InParanoid" id="C4VC37"/>